<reference evidence="8 9" key="1">
    <citation type="submission" date="2020-08" db="EMBL/GenBank/DDBJ databases">
        <title>Sequencing the genomes of 1000 actinobacteria strains.</title>
        <authorList>
            <person name="Klenk H.-P."/>
        </authorList>
    </citation>
    <scope>NUCLEOTIDE SEQUENCE [LARGE SCALE GENOMIC DNA]</scope>
    <source>
        <strain evidence="8 9">DSM 43675</strain>
    </source>
</reference>
<dbReference type="AlphaFoldDB" id="A0A7X0G3W9"/>
<dbReference type="SMART" id="SM00220">
    <property type="entry name" value="S_TKc"/>
    <property type="match status" value="1"/>
</dbReference>
<dbReference type="GO" id="GO:0043139">
    <property type="term" value="F:5'-3' DNA helicase activity"/>
    <property type="evidence" value="ECO:0007669"/>
    <property type="project" value="TreeGrafter"/>
</dbReference>
<keyword evidence="5" id="KW-0067">ATP-binding</keyword>
<keyword evidence="3" id="KW-0378">Hydrolase</keyword>
<accession>A0A7X0G3W9</accession>
<dbReference type="PROSITE" id="PS50011">
    <property type="entry name" value="PROTEIN_KINASE_DOM"/>
    <property type="match status" value="1"/>
</dbReference>
<proteinExistence type="inferred from homology"/>
<keyword evidence="9" id="KW-1185">Reference proteome</keyword>
<dbReference type="SUPFAM" id="SSF52540">
    <property type="entry name" value="P-loop containing nucleoside triphosphate hydrolases"/>
    <property type="match status" value="1"/>
</dbReference>
<evidence type="ECO:0000256" key="2">
    <source>
        <dbReference type="ARBA" id="ARBA00022741"/>
    </source>
</evidence>
<evidence type="ECO:0000256" key="5">
    <source>
        <dbReference type="ARBA" id="ARBA00022840"/>
    </source>
</evidence>
<dbReference type="InterPro" id="IPR050534">
    <property type="entry name" value="Coronavir_polyprotein_1ab"/>
</dbReference>
<name>A0A7X0G3W9_9ACTN</name>
<protein>
    <recommendedName>
        <fullName evidence="7">Protein kinase domain-containing protein</fullName>
    </recommendedName>
</protein>
<comment type="similarity">
    <text evidence="1">Belongs to the DNA2/NAM7 helicase family.</text>
</comment>
<evidence type="ECO:0000313" key="9">
    <source>
        <dbReference type="Proteomes" id="UP000546324"/>
    </source>
</evidence>
<sequence>MAVHQAWELVRHFCCDERTAKYGPYVPLIPDEEPQPRVLLDDRLYSFELMESEDDPDLTGRPVNVEVYLGLSKLGGLLWDQEIRALLRLSGLEHPALPKLLAGGYQDAETVAMAGVSDPAIDGAAFVTTEGADCTLAKLGPDRYGKDRLEALRQFEHLADGLAVLHDLGLSHRNLWPGAVDYARDEAGGHRLRLARFELSAFVSNLLTGTAVDSVAARDDVRRLILGQGAGPLPYLPPERLRFLLPLDEETQDATESARADVYGLAAIVCEWFLGPFPADLVPRAIPDEADGPGPVRAVRDRLDALGEHLRGALLKADLPVGLRSLLRRMLDKNPDDRPTAQEVVNELSETHEANVVELGEAVEDRPYLVAFMPDKCEETLGKWGWLEFDADTPEGIRETAALLTRDLRHAQVLHSKDGAEPYVDGGDAEAKRQATTAILGERAVWFCQIFRRGLAYGRGEQLPDVLLIKYVARRDAHKLQTRLDDLRAGSRARHLPEVKVFDYRLVEGRLDALRRGRPSWVRFLEAVAPVSRASERELDYQRAIDWLLQYQGVELQARRYPYKLDPDYVSADGSVLVYWDQARDKDRIYKQALFTKYARYPDLRPDFGDFFGRLESEEGGSADVELYPGDTDRKGPDVQGIAAEVVRRDGRDRIILRRRPDQPKIPATGWIRPADDIGSESVLARQAEARWELFAMKPLTRQLRRPSGVRTLPHRWARAGDRLLEGGKKAVQNILTHEPFFALQGPPGTGKTTVTSRAIAAYLREWPTHRVLVSAQSNFTLDNLAARILKDIGARDDNGPTDRLADVPIALRIVSQRGNPDQAIRPWLRDDLVVRRFRQMRTHVDKMFAAGVDDGLRPVLTYWRALLNEEGRESILPELADRVQRGANIVFATCATATARNIGAAGGDVSFDWVVVEEAAKAWPTELAIPLVRGTRWTLIGDHYQLPAHRRDEVVRFLEACVGDPNAGISIVGEKKQTYIDAFDLFRNLFDTAPRPGDAERPTAMLSTQFRMRRPIAEVISRVFYPRELGPDEPLPDDGLPPGGLGTHHDEEPSALRAPHWLRERALVWVDTESLPYCEERPYWKNEGEAELVNAIVSAMDPRPMPGRDGYSAEPLAVLTPYRQQAEVLRRYGALTEHVQTIHAFQGREADIVVVSLVRNKTRGGGGAAESYGHLSRRDLVNVMFSRARRLLVIVGDYEHFARYEDGDDVFWQQVCQAVDQYGHIYNASEVLPVEGL</sequence>
<keyword evidence="4" id="KW-0347">Helicase</keyword>
<feature type="domain" description="Protein kinase" evidence="7">
    <location>
        <begin position="1"/>
        <end position="355"/>
    </location>
</feature>
<dbReference type="Gene3D" id="3.40.50.300">
    <property type="entry name" value="P-loop containing nucleotide triphosphate hydrolases"/>
    <property type="match status" value="2"/>
</dbReference>
<gene>
    <name evidence="8" type="ORF">BKA00_005800</name>
</gene>
<evidence type="ECO:0000259" key="7">
    <source>
        <dbReference type="PROSITE" id="PS50011"/>
    </source>
</evidence>
<dbReference type="InterPro" id="IPR027417">
    <property type="entry name" value="P-loop_NTPase"/>
</dbReference>
<dbReference type="InterPro" id="IPR000719">
    <property type="entry name" value="Prot_kinase_dom"/>
</dbReference>
<dbReference type="Gene3D" id="1.10.510.10">
    <property type="entry name" value="Transferase(Phosphotransferase) domain 1"/>
    <property type="match status" value="1"/>
</dbReference>
<dbReference type="InterPro" id="IPR041677">
    <property type="entry name" value="DNA2/NAM7_AAA_11"/>
</dbReference>
<dbReference type="Proteomes" id="UP000546324">
    <property type="component" value="Unassembled WGS sequence"/>
</dbReference>
<comment type="caution">
    <text evidence="8">The sequence shown here is derived from an EMBL/GenBank/DDBJ whole genome shotgun (WGS) entry which is preliminary data.</text>
</comment>
<feature type="region of interest" description="Disordered" evidence="6">
    <location>
        <begin position="1030"/>
        <end position="1052"/>
    </location>
</feature>
<dbReference type="GO" id="GO:0004672">
    <property type="term" value="F:protein kinase activity"/>
    <property type="evidence" value="ECO:0007669"/>
    <property type="project" value="InterPro"/>
</dbReference>
<dbReference type="Pfam" id="PF13086">
    <property type="entry name" value="AAA_11"/>
    <property type="match status" value="2"/>
</dbReference>
<dbReference type="RefSeq" id="WP_185030276.1">
    <property type="nucleotide sequence ID" value="NZ_JACHMQ010000001.1"/>
</dbReference>
<dbReference type="GO" id="GO:0005524">
    <property type="term" value="F:ATP binding"/>
    <property type="evidence" value="ECO:0007669"/>
    <property type="project" value="UniProtKB-KW"/>
</dbReference>
<dbReference type="EMBL" id="JACHMQ010000001">
    <property type="protein sequence ID" value="MBB6398886.1"/>
    <property type="molecule type" value="Genomic_DNA"/>
</dbReference>
<dbReference type="InterPro" id="IPR047187">
    <property type="entry name" value="SF1_C_Upf1"/>
</dbReference>
<keyword evidence="2" id="KW-0547">Nucleotide-binding</keyword>
<dbReference type="Pfam" id="PF13087">
    <property type="entry name" value="AAA_12"/>
    <property type="match status" value="1"/>
</dbReference>
<dbReference type="CDD" id="cd18808">
    <property type="entry name" value="SF1_C_Upf1"/>
    <property type="match status" value="1"/>
</dbReference>
<evidence type="ECO:0000256" key="3">
    <source>
        <dbReference type="ARBA" id="ARBA00022801"/>
    </source>
</evidence>
<evidence type="ECO:0000313" key="8">
    <source>
        <dbReference type="EMBL" id="MBB6398886.1"/>
    </source>
</evidence>
<organism evidence="8 9">
    <name type="scientific">Actinomadura coerulea</name>
    <dbReference type="NCBI Taxonomy" id="46159"/>
    <lineage>
        <taxon>Bacteria</taxon>
        <taxon>Bacillati</taxon>
        <taxon>Actinomycetota</taxon>
        <taxon>Actinomycetes</taxon>
        <taxon>Streptosporangiales</taxon>
        <taxon>Thermomonosporaceae</taxon>
        <taxon>Actinomadura</taxon>
    </lineage>
</organism>
<dbReference type="PANTHER" id="PTHR43788">
    <property type="entry name" value="DNA2/NAM7 HELICASE FAMILY MEMBER"/>
    <property type="match status" value="1"/>
</dbReference>
<dbReference type="GO" id="GO:0016787">
    <property type="term" value="F:hydrolase activity"/>
    <property type="evidence" value="ECO:0007669"/>
    <property type="project" value="UniProtKB-KW"/>
</dbReference>
<evidence type="ECO:0000256" key="4">
    <source>
        <dbReference type="ARBA" id="ARBA00022806"/>
    </source>
</evidence>
<evidence type="ECO:0000256" key="6">
    <source>
        <dbReference type="SAM" id="MobiDB-lite"/>
    </source>
</evidence>
<dbReference type="SUPFAM" id="SSF56112">
    <property type="entry name" value="Protein kinase-like (PK-like)"/>
    <property type="match status" value="1"/>
</dbReference>
<dbReference type="PANTHER" id="PTHR43788:SF8">
    <property type="entry name" value="DNA-BINDING PROTEIN SMUBP-2"/>
    <property type="match status" value="1"/>
</dbReference>
<dbReference type="InterPro" id="IPR011009">
    <property type="entry name" value="Kinase-like_dom_sf"/>
</dbReference>
<dbReference type="InterPro" id="IPR041679">
    <property type="entry name" value="DNA2/NAM7-like_C"/>
</dbReference>
<evidence type="ECO:0000256" key="1">
    <source>
        <dbReference type="ARBA" id="ARBA00007913"/>
    </source>
</evidence>